<keyword evidence="4" id="KW-0808">Transferase</keyword>
<reference evidence="4 5" key="1">
    <citation type="submission" date="2016-07" db="EMBL/GenBank/DDBJ databases">
        <title>Pervasive Adenine N6-methylation of Active Genes in Fungi.</title>
        <authorList>
            <consortium name="DOE Joint Genome Institute"/>
            <person name="Mondo S.J."/>
            <person name="Dannebaum R.O."/>
            <person name="Kuo R.C."/>
            <person name="Labutti K."/>
            <person name="Haridas S."/>
            <person name="Kuo A."/>
            <person name="Salamov A."/>
            <person name="Ahrendt S.R."/>
            <person name="Lipzen A."/>
            <person name="Sullivan W."/>
            <person name="Andreopoulos W.B."/>
            <person name="Clum A."/>
            <person name="Lindquist E."/>
            <person name="Daum C."/>
            <person name="Ramamoorthy G.K."/>
            <person name="Gryganskyi A."/>
            <person name="Culley D."/>
            <person name="Magnuson J.K."/>
            <person name="James T.Y."/>
            <person name="O'Malley M.A."/>
            <person name="Stajich J.E."/>
            <person name="Spatafora J.W."/>
            <person name="Visel A."/>
            <person name="Grigoriev I.V."/>
        </authorList>
    </citation>
    <scope>NUCLEOTIDE SEQUENCE [LARGE SCALE GENOMIC DNA]</scope>
    <source>
        <strain evidence="4 5">NRRL 3116</strain>
    </source>
</reference>
<dbReference type="STRING" id="64571.A0A1Y2GRD1"/>
<dbReference type="InterPro" id="IPR009210">
    <property type="entry name" value="ASCC1"/>
</dbReference>
<evidence type="ECO:0000313" key="5">
    <source>
        <dbReference type="Proteomes" id="UP000193648"/>
    </source>
</evidence>
<keyword evidence="2" id="KW-0732">Signal</keyword>
<comment type="caution">
    <text evidence="4">The sequence shown here is derived from an EMBL/GenBank/DDBJ whole genome shotgun (WGS) entry which is preliminary data.</text>
</comment>
<feature type="compositionally biased region" description="Basic and acidic residues" evidence="1">
    <location>
        <begin position="267"/>
        <end position="277"/>
    </location>
</feature>
<dbReference type="AlphaFoldDB" id="A0A1Y2GRD1"/>
<proteinExistence type="predicted"/>
<dbReference type="PANTHER" id="PTHR13360:SF1">
    <property type="entry name" value="ACTIVATING SIGNAL COINTEGRATOR 1 COMPLEX SUBUNIT 1"/>
    <property type="match status" value="1"/>
</dbReference>
<dbReference type="GO" id="GO:0006307">
    <property type="term" value="P:DNA alkylation repair"/>
    <property type="evidence" value="ECO:0007669"/>
    <property type="project" value="InterPro"/>
</dbReference>
<dbReference type="RefSeq" id="XP_021882626.1">
    <property type="nucleotide sequence ID" value="XM_022023767.1"/>
</dbReference>
<evidence type="ECO:0000313" key="4">
    <source>
        <dbReference type="EMBL" id="ORZ20086.1"/>
    </source>
</evidence>
<evidence type="ECO:0000259" key="3">
    <source>
        <dbReference type="Pfam" id="PF10469"/>
    </source>
</evidence>
<keyword evidence="5" id="KW-1185">Reference proteome</keyword>
<dbReference type="Gene3D" id="3.90.1140.10">
    <property type="entry name" value="Cyclic phosphodiesterase"/>
    <property type="match status" value="1"/>
</dbReference>
<keyword evidence="4" id="KW-0418">Kinase</keyword>
<dbReference type="GO" id="GO:0005634">
    <property type="term" value="C:nucleus"/>
    <property type="evidence" value="ECO:0007669"/>
    <property type="project" value="TreeGrafter"/>
</dbReference>
<dbReference type="InterPro" id="IPR019510">
    <property type="entry name" value="AKAP7-like_phosphoesterase"/>
</dbReference>
<dbReference type="GO" id="GO:0006355">
    <property type="term" value="P:regulation of DNA-templated transcription"/>
    <property type="evidence" value="ECO:0007669"/>
    <property type="project" value="TreeGrafter"/>
</dbReference>
<dbReference type="EMBL" id="MCFF01000013">
    <property type="protein sequence ID" value="ORZ20086.1"/>
    <property type="molecule type" value="Genomic_DNA"/>
</dbReference>
<dbReference type="GO" id="GO:0016301">
    <property type="term" value="F:kinase activity"/>
    <property type="evidence" value="ECO:0007669"/>
    <property type="project" value="UniProtKB-KW"/>
</dbReference>
<feature type="chain" id="PRO_5012260139" evidence="2">
    <location>
        <begin position="23"/>
        <end position="330"/>
    </location>
</feature>
<evidence type="ECO:0000256" key="1">
    <source>
        <dbReference type="SAM" id="MobiDB-lite"/>
    </source>
</evidence>
<protein>
    <submittedName>
        <fullName evidence="4">Kinase A anchor protein</fullName>
    </submittedName>
</protein>
<evidence type="ECO:0000256" key="2">
    <source>
        <dbReference type="SAM" id="SignalP"/>
    </source>
</evidence>
<gene>
    <name evidence="4" type="ORF">BCR41DRAFT_351234</name>
</gene>
<feature type="region of interest" description="Disordered" evidence="1">
    <location>
        <begin position="141"/>
        <end position="168"/>
    </location>
</feature>
<dbReference type="Pfam" id="PF10469">
    <property type="entry name" value="AKAP7_NLS"/>
    <property type="match status" value="1"/>
</dbReference>
<sequence>MPPKPRLTHFLAIPLYTSLSAGQLNASLSRFAAEVTGTVVGSNATAAVEAATDLESAMDVLSGVNSYCNGDIIDSKTSSSWIPKEALRPIPSLHLTLGVMSLCTSQQLEEAVQFLKAVNLEALLDDAAAVATSVGTISTNTASYDTGRSQRREPTKNNQQYKGPVDCQTSQQQLKQPLVITLRGLLPMQAPHSTSVLYAAPYDPSGRLQTFCESLQKMFVAAGFVLPDQRPLKLHGTIVNSLHARSYRDRVTVAERGSRLDSGARQGRRDERKTPKKPLKLDARNLIESWKDEVWAEVEIEKVAICEIGVKPDPTDGLMKYRDIAWLDMP</sequence>
<dbReference type="InParanoid" id="A0A1Y2GRD1"/>
<dbReference type="GeneID" id="33565611"/>
<feature type="compositionally biased region" description="Polar residues" evidence="1">
    <location>
        <begin position="156"/>
        <end position="168"/>
    </location>
</feature>
<feature type="domain" description="A-kinase anchor protein 7-like phosphoesterase" evidence="3">
    <location>
        <begin position="8"/>
        <end position="314"/>
    </location>
</feature>
<organism evidence="4 5">
    <name type="scientific">Lobosporangium transversale</name>
    <dbReference type="NCBI Taxonomy" id="64571"/>
    <lineage>
        <taxon>Eukaryota</taxon>
        <taxon>Fungi</taxon>
        <taxon>Fungi incertae sedis</taxon>
        <taxon>Mucoromycota</taxon>
        <taxon>Mortierellomycotina</taxon>
        <taxon>Mortierellomycetes</taxon>
        <taxon>Mortierellales</taxon>
        <taxon>Mortierellaceae</taxon>
        <taxon>Lobosporangium</taxon>
    </lineage>
</organism>
<feature type="signal peptide" evidence="2">
    <location>
        <begin position="1"/>
        <end position="22"/>
    </location>
</feature>
<dbReference type="Proteomes" id="UP000193648">
    <property type="component" value="Unassembled WGS sequence"/>
</dbReference>
<name>A0A1Y2GRD1_9FUNG</name>
<feature type="region of interest" description="Disordered" evidence="1">
    <location>
        <begin position="255"/>
        <end position="277"/>
    </location>
</feature>
<accession>A0A1Y2GRD1</accession>
<dbReference type="OrthoDB" id="277832at2759"/>
<dbReference type="PANTHER" id="PTHR13360">
    <property type="entry name" value="ACTIVATING SIGNAL COINTEGRATOR 1 COMPLEX SUBUNIT 1"/>
    <property type="match status" value="1"/>
</dbReference>